<evidence type="ECO:0000256" key="1">
    <source>
        <dbReference type="SAM" id="Phobius"/>
    </source>
</evidence>
<protein>
    <submittedName>
        <fullName evidence="2">Uncharacterized protein</fullName>
    </submittedName>
</protein>
<keyword evidence="1" id="KW-0472">Membrane</keyword>
<feature type="transmembrane region" description="Helical" evidence="1">
    <location>
        <begin position="91"/>
        <end position="110"/>
    </location>
</feature>
<dbReference type="Proteomes" id="UP000179013">
    <property type="component" value="Unassembled WGS sequence"/>
</dbReference>
<organism evidence="2 3">
    <name type="scientific">Candidatus Woesebacteria bacterium RBG_16_39_8b</name>
    <dbReference type="NCBI Taxonomy" id="1802482"/>
    <lineage>
        <taxon>Bacteria</taxon>
        <taxon>Candidatus Woeseibacteriota</taxon>
    </lineage>
</organism>
<feature type="transmembrane region" description="Helical" evidence="1">
    <location>
        <begin position="32"/>
        <end position="54"/>
    </location>
</feature>
<gene>
    <name evidence="2" type="ORF">A2V80_00590</name>
</gene>
<name>A0A1F7X8C1_9BACT</name>
<dbReference type="EMBL" id="MGFU01000065">
    <property type="protein sequence ID" value="OGM11183.1"/>
    <property type="molecule type" value="Genomic_DNA"/>
</dbReference>
<evidence type="ECO:0000313" key="2">
    <source>
        <dbReference type="EMBL" id="OGM11183.1"/>
    </source>
</evidence>
<comment type="caution">
    <text evidence="2">The sequence shown here is derived from an EMBL/GenBank/DDBJ whole genome shotgun (WGS) entry which is preliminary data.</text>
</comment>
<dbReference type="AlphaFoldDB" id="A0A1F7X8C1"/>
<proteinExistence type="predicted"/>
<evidence type="ECO:0000313" key="3">
    <source>
        <dbReference type="Proteomes" id="UP000179013"/>
    </source>
</evidence>
<keyword evidence="1" id="KW-1133">Transmembrane helix</keyword>
<accession>A0A1F7X8C1</accession>
<feature type="transmembrane region" description="Helical" evidence="1">
    <location>
        <begin position="5"/>
        <end position="26"/>
    </location>
</feature>
<keyword evidence="1" id="KW-0812">Transmembrane</keyword>
<reference evidence="2 3" key="1">
    <citation type="journal article" date="2016" name="Nat. Commun.">
        <title>Thousands of microbial genomes shed light on interconnected biogeochemical processes in an aquifer system.</title>
        <authorList>
            <person name="Anantharaman K."/>
            <person name="Brown C.T."/>
            <person name="Hug L.A."/>
            <person name="Sharon I."/>
            <person name="Castelle C.J."/>
            <person name="Probst A.J."/>
            <person name="Thomas B.C."/>
            <person name="Singh A."/>
            <person name="Wilkins M.J."/>
            <person name="Karaoz U."/>
            <person name="Brodie E.L."/>
            <person name="Williams K.H."/>
            <person name="Hubbard S.S."/>
            <person name="Banfield J.F."/>
        </authorList>
    </citation>
    <scope>NUCLEOTIDE SEQUENCE [LARGE SCALE GENOMIC DNA]</scope>
</reference>
<sequence length="177" mass="20540">MKKELITHFTFVIAFFIFITLFRGWFELPYLSFWVGGLIGTILPDVDHLIYVYFLRPQEVSSQKIVSLISKRESLAGLTLLAETRAQRKHLIFHTFHFNIIFLLMSYLVITSSGSILGSGIVLAFSLHLLIDQVVDFMETWDLANWLRQVNISLSIEQKRYYLIGNTLVLLFFGFLL</sequence>